<dbReference type="Pfam" id="PF14214">
    <property type="entry name" value="Helitron_like_N"/>
    <property type="match status" value="1"/>
</dbReference>
<evidence type="ECO:0000259" key="3">
    <source>
        <dbReference type="Pfam" id="PF05970"/>
    </source>
</evidence>
<keyword evidence="1" id="KW-0067">ATP-binding</keyword>
<dbReference type="SUPFAM" id="SSF52540">
    <property type="entry name" value="P-loop containing nucleoside triphosphate hydrolases"/>
    <property type="match status" value="2"/>
</dbReference>
<dbReference type="InterPro" id="IPR025476">
    <property type="entry name" value="Helitron_helicase-like"/>
</dbReference>
<keyword evidence="1" id="KW-0378">Hydrolase</keyword>
<dbReference type="Proteomes" id="UP000008068">
    <property type="component" value="Unassembled WGS sequence"/>
</dbReference>
<evidence type="ECO:0000256" key="1">
    <source>
        <dbReference type="RuleBase" id="RU363044"/>
    </source>
</evidence>
<feature type="compositionally biased region" description="Basic residues" evidence="2">
    <location>
        <begin position="63"/>
        <end position="73"/>
    </location>
</feature>
<feature type="domain" description="Helitron helicase-like" evidence="4">
    <location>
        <begin position="546"/>
        <end position="723"/>
    </location>
</feature>
<dbReference type="EMBL" id="GL380081">
    <property type="protein sequence ID" value="EGT45432.1"/>
    <property type="molecule type" value="Genomic_DNA"/>
</dbReference>
<dbReference type="GO" id="GO:0043139">
    <property type="term" value="F:5'-3' DNA helicase activity"/>
    <property type="evidence" value="ECO:0007669"/>
    <property type="project" value="UniProtKB-EC"/>
</dbReference>
<comment type="similarity">
    <text evidence="1">Belongs to the helicase family.</text>
</comment>
<dbReference type="PANTHER" id="PTHR10492">
    <property type="match status" value="1"/>
</dbReference>
<evidence type="ECO:0000256" key="2">
    <source>
        <dbReference type="SAM" id="MobiDB-lite"/>
    </source>
</evidence>
<dbReference type="GO" id="GO:0016887">
    <property type="term" value="F:ATP hydrolysis activity"/>
    <property type="evidence" value="ECO:0007669"/>
    <property type="project" value="RHEA"/>
</dbReference>
<sequence length="1628" mass="184806">MSKNNHPSTSSAWPLNSPSIPSGDLNLDDAMETDEGPYRDRDYYMALEAVDGIEETQLMSQKSVRKRDKKKMKSAANALRQAEKRRAESQEEQVKRLKARNDYVALQRLEMTEHEKATINRRKKENAAIDRMEESDDSRDARREADSARASARREAEDPEDRAARNQGNAERTAAARANESLDETAARRQADRQRRSNDPKEFVPLAGTDDHPGAHYIGRMDNPCRHCGALYFRAETTTRGQYTMCCANGSVDIPMPPPLPTALQDLYLLDDDEGERKDFIENIRQYNNSMAMACMKAEVKLPGGGWYTYRIHKQNFSNHFNFQSHPSLALGALIIKCFVFLNVESFRIFGIHIFENSFFQVYHLIGDLHPAAGQPRNFAQIFILDTAQAAAELAGRDMNSSCSEALFAKLIDIVKAHHPHAKTFKMMYEKELEEKGKAIQEGRPERRVTMTFRIRSQDDQNRYQNPTADEVAAVYVGDEEEIPGERGFTIHQRGSPTPRAMNIIDRNVDPLTYPVLFPHGQFGWTINMPYRIPRGNRKNITMVEFYAHRLHVRKEFSPLFHAGKLFQQFVVDVWTRVEQNRLNFIKSNQALLRSEHLRGLQDYVAGEENGPIGRVILPASHSGSPRDMVQQYQDAMTVVSRYGKPDFFLTMTCNPKWREIQECLAPGQVAVDRPDVVARVFKLKLDELRKDLFKRNVLGKVLAHIFVVEFQKRGLPHIHMLLIMEPGSKLRTTADVDRFITARIPDKNENPLLYDLVTTLMMHRPCGVHNPKAPCMKNDVCSKKFRKPFRETTSIDNDGYALYARPDDGRTFEAKVNSSTVIQTNQDVVPYCAWLIEKYQCHINLEYCGTFSSVKYLYKYVYKGTTRACILIKVDQNGNETVVSDEIQQFLDTRYVCAPEAAHHIFQFPMSYRSVSVSQLPIHLPGEKTVIFEAGKESEAVDRARTKKSKLEAWFKVNEMCHNSQLPNGELPAGLRDSRNFFYHQMPEHFVFNAGSSTWQPRQQQFAIGRMYFISPRDREKFALRQLLLYTKGARSFQDLRTVQGYEWPTFVEAARAAGFLSDDLIYERTLQEAVEFKTGSQLRSLFVTLLLFETVDNAEELWNKFSKHLSDDFVNKGYTQYEAESLAYYEMMDRMEAMSEDLRKWINRTYPRILQRGDGVDIEKCKKEGEDALIKLNKEQREAVDAILEAKNSLRGGLFFIDGPGGTGKTFVYNCLANLVLGSGEKILPMSWVGIAAALLPGGRTVASAVKLDINNGCRSSGVNLKSPLADVLRQVSLILWDEAPMSPKASLETVDTLFRKLMDVDTPFGGKTVVLGGDFRQVLPVMDKGGAAEQIANSIKKSGLWPLFQVFHLKTNVRVTADALEWSKELLRIGDGKVGAKVTGEMPIPDGLESGGDLITEIFGDLLEKGEVEKLAKVAILTPRNKEALETNNKVLDKMGGAPRIYRSLDTISPKDGQLQVGDFNHFTTEFLNTMTPSGMPPHELRVKTGAIVMLLRNLDVKNGLCNGTRMVVEEMGERILQCKFINGPRKDESVLIPRIKLNYEKHLPFIMSRLQFPIRLAFAMTVNKSQGQTFERIGLLLDEPIFSHGQFYVALSRTTTREGVKINSKSKKVNNVVYPEVLLD</sequence>
<dbReference type="GO" id="GO:0006310">
    <property type="term" value="P:DNA recombination"/>
    <property type="evidence" value="ECO:0007669"/>
    <property type="project" value="UniProtKB-KW"/>
</dbReference>
<dbReference type="GO" id="GO:0005524">
    <property type="term" value="F:ATP binding"/>
    <property type="evidence" value="ECO:0007669"/>
    <property type="project" value="UniProtKB-KW"/>
</dbReference>
<comment type="cofactor">
    <cofactor evidence="1">
        <name>Mg(2+)</name>
        <dbReference type="ChEBI" id="CHEBI:18420"/>
    </cofactor>
</comment>
<comment type="catalytic activity">
    <reaction evidence="1">
        <text>ATP + H2O = ADP + phosphate + H(+)</text>
        <dbReference type="Rhea" id="RHEA:13065"/>
        <dbReference type="ChEBI" id="CHEBI:15377"/>
        <dbReference type="ChEBI" id="CHEBI:15378"/>
        <dbReference type="ChEBI" id="CHEBI:30616"/>
        <dbReference type="ChEBI" id="CHEBI:43474"/>
        <dbReference type="ChEBI" id="CHEBI:456216"/>
        <dbReference type="EC" id="5.6.2.3"/>
    </reaction>
</comment>
<feature type="domain" description="DNA helicase Pif1-like 2B" evidence="5">
    <location>
        <begin position="1473"/>
        <end position="1518"/>
    </location>
</feature>
<dbReference type="Pfam" id="PF05970">
    <property type="entry name" value="PIF1"/>
    <property type="match status" value="1"/>
</dbReference>
<keyword evidence="1" id="KW-0233">DNA recombination</keyword>
<keyword evidence="1" id="KW-0347">Helicase</keyword>
<dbReference type="STRING" id="135651.G0P5E9"/>
<feature type="compositionally biased region" description="Low complexity" evidence="2">
    <location>
        <begin position="169"/>
        <end position="179"/>
    </location>
</feature>
<evidence type="ECO:0000259" key="5">
    <source>
        <dbReference type="Pfam" id="PF21530"/>
    </source>
</evidence>
<feature type="compositionally biased region" description="Acidic residues" evidence="2">
    <location>
        <begin position="26"/>
        <end position="35"/>
    </location>
</feature>
<dbReference type="OMA" id="QSMDTQR"/>
<dbReference type="OrthoDB" id="5864836at2759"/>
<evidence type="ECO:0000259" key="4">
    <source>
        <dbReference type="Pfam" id="PF14214"/>
    </source>
</evidence>
<dbReference type="GO" id="GO:0006281">
    <property type="term" value="P:DNA repair"/>
    <property type="evidence" value="ECO:0007669"/>
    <property type="project" value="UniProtKB-KW"/>
</dbReference>
<dbReference type="InterPro" id="IPR010285">
    <property type="entry name" value="DNA_helicase_pif1-like_DEAD"/>
</dbReference>
<accession>G0P5E9</accession>
<dbReference type="InParanoid" id="G0P5E9"/>
<dbReference type="EC" id="5.6.2.3" evidence="1"/>
<gene>
    <name evidence="6" type="ORF">CAEBREN_05646</name>
</gene>
<keyword evidence="1" id="KW-0547">Nucleotide-binding</keyword>
<keyword evidence="1" id="KW-0227">DNA damage</keyword>
<feature type="compositionally biased region" description="Basic and acidic residues" evidence="2">
    <location>
        <begin position="125"/>
        <end position="164"/>
    </location>
</feature>
<feature type="region of interest" description="Disordered" evidence="2">
    <location>
        <begin position="115"/>
        <end position="212"/>
    </location>
</feature>
<dbReference type="InterPro" id="IPR027417">
    <property type="entry name" value="P-loop_NTPase"/>
</dbReference>
<feature type="domain" description="DNA helicase Pif1-like DEAD-box helicase" evidence="3">
    <location>
        <begin position="1177"/>
        <end position="1383"/>
    </location>
</feature>
<dbReference type="FunFam" id="3.40.50.300:FF:002884">
    <property type="entry name" value="ATP-dependent DNA helicase"/>
    <property type="match status" value="1"/>
</dbReference>
<dbReference type="eggNOG" id="KOG0987">
    <property type="taxonomic scope" value="Eukaryota"/>
</dbReference>
<name>G0P5E9_CAEBE</name>
<evidence type="ECO:0000313" key="6">
    <source>
        <dbReference type="EMBL" id="EGT45432.1"/>
    </source>
</evidence>
<proteinExistence type="inferred from homology"/>
<dbReference type="Gene3D" id="3.40.50.300">
    <property type="entry name" value="P-loop containing nucleotide triphosphate hydrolases"/>
    <property type="match status" value="2"/>
</dbReference>
<feature type="region of interest" description="Disordered" evidence="2">
    <location>
        <begin position="1"/>
        <end position="39"/>
    </location>
</feature>
<feature type="compositionally biased region" description="Polar residues" evidence="2">
    <location>
        <begin position="1"/>
        <end position="20"/>
    </location>
</feature>
<keyword evidence="1" id="KW-0234">DNA repair</keyword>
<dbReference type="InterPro" id="IPR049163">
    <property type="entry name" value="Pif1-like_2B_dom"/>
</dbReference>
<feature type="compositionally biased region" description="Basic and acidic residues" evidence="2">
    <location>
        <begin position="185"/>
        <end position="202"/>
    </location>
</feature>
<feature type="region of interest" description="Disordered" evidence="2">
    <location>
        <begin position="58"/>
        <end position="98"/>
    </location>
</feature>
<dbReference type="CDD" id="cd18809">
    <property type="entry name" value="SF1_C_RecD"/>
    <property type="match status" value="1"/>
</dbReference>
<protein>
    <recommendedName>
        <fullName evidence="1">ATP-dependent DNA helicase</fullName>
        <ecNumber evidence="1">5.6.2.3</ecNumber>
    </recommendedName>
</protein>
<evidence type="ECO:0000313" key="7">
    <source>
        <dbReference type="Proteomes" id="UP000008068"/>
    </source>
</evidence>
<organism evidence="7">
    <name type="scientific">Caenorhabditis brenneri</name>
    <name type="common">Nematode worm</name>
    <dbReference type="NCBI Taxonomy" id="135651"/>
    <lineage>
        <taxon>Eukaryota</taxon>
        <taxon>Metazoa</taxon>
        <taxon>Ecdysozoa</taxon>
        <taxon>Nematoda</taxon>
        <taxon>Chromadorea</taxon>
        <taxon>Rhabditida</taxon>
        <taxon>Rhabditina</taxon>
        <taxon>Rhabditomorpha</taxon>
        <taxon>Rhabditoidea</taxon>
        <taxon>Rhabditidae</taxon>
        <taxon>Peloderinae</taxon>
        <taxon>Caenorhabditis</taxon>
    </lineage>
</organism>
<feature type="compositionally biased region" description="Basic and acidic residues" evidence="2">
    <location>
        <begin position="81"/>
        <end position="98"/>
    </location>
</feature>
<reference evidence="7" key="1">
    <citation type="submission" date="2011-07" db="EMBL/GenBank/DDBJ databases">
        <authorList>
            <consortium name="Caenorhabditis brenneri Sequencing and Analysis Consortium"/>
            <person name="Wilson R.K."/>
        </authorList>
    </citation>
    <scope>NUCLEOTIDE SEQUENCE [LARGE SCALE GENOMIC DNA]</scope>
    <source>
        <strain evidence="7">PB2801</strain>
    </source>
</reference>
<dbReference type="HOGENOM" id="CLU_001324_0_3_1"/>
<dbReference type="Pfam" id="PF21530">
    <property type="entry name" value="Pif1_2B_dom"/>
    <property type="match status" value="1"/>
</dbReference>
<dbReference type="PANTHER" id="PTHR10492:SF57">
    <property type="entry name" value="ATP-DEPENDENT DNA HELICASE"/>
    <property type="match status" value="1"/>
</dbReference>
<keyword evidence="7" id="KW-1185">Reference proteome</keyword>
<dbReference type="GO" id="GO:0000723">
    <property type="term" value="P:telomere maintenance"/>
    <property type="evidence" value="ECO:0007669"/>
    <property type="project" value="InterPro"/>
</dbReference>